<dbReference type="InterPro" id="IPR050902">
    <property type="entry name" value="ABC_Transporter_SBP"/>
</dbReference>
<evidence type="ECO:0000313" key="3">
    <source>
        <dbReference type="EMBL" id="KUK97285.1"/>
    </source>
</evidence>
<dbReference type="Proteomes" id="UP000053961">
    <property type="component" value="Unassembled WGS sequence"/>
</dbReference>
<organism evidence="3 4">
    <name type="scientific">Methanothrix harundinacea</name>
    <dbReference type="NCBI Taxonomy" id="301375"/>
    <lineage>
        <taxon>Archaea</taxon>
        <taxon>Methanobacteriati</taxon>
        <taxon>Methanobacteriota</taxon>
        <taxon>Stenosarchaea group</taxon>
        <taxon>Methanomicrobia</taxon>
        <taxon>Methanotrichales</taxon>
        <taxon>Methanotrichaceae</taxon>
        <taxon>Methanothrix</taxon>
    </lineage>
</organism>
<dbReference type="Proteomes" id="UP000057043">
    <property type="component" value="Unassembled WGS sequence"/>
</dbReference>
<dbReference type="Pfam" id="PF01497">
    <property type="entry name" value="Peripla_BP_2"/>
    <property type="match status" value="1"/>
</dbReference>
<dbReference type="PANTHER" id="PTHR30535:SF34">
    <property type="entry name" value="MOLYBDATE-BINDING PROTEIN MOLA"/>
    <property type="match status" value="1"/>
</dbReference>
<sequence>MKLEVVGVSGKRYLFIVLILAANLLATSAALDVPVDLDDGLEDKRQIFESYPRAVADSTGNVITIYKPLERVVVLNKAAAEVMRSLEAEDLIVAVDQNTAGESVFFPELSGLPSVGSLSSPDTEAVLEQRPDAVIHYATVMVSGGDQLRSELGSVDPSIAMIRLDLSKPESYVQEVQSLAHLIEREEEAREYLGFYNASTIGISERVDDLDEDEKPRVYLEIWGEYKTASSSSASHQKLAMAGGENIFENLSVTYPVVDPEKVIVEDPDVIIKLCGAGDVQVGGYGADDLSEMEALRDGLLSRPGWGEISAVKEGRVYVISNDVLSGAKHFIGVAYMAKVLHPELFEDLDPVAEHQEYLTRFQRLDYDLGEHGAFIYPPIEA</sequence>
<dbReference type="SUPFAM" id="SSF53807">
    <property type="entry name" value="Helical backbone' metal receptor"/>
    <property type="match status" value="1"/>
</dbReference>
<comment type="caution">
    <text evidence="3">The sequence shown here is derived from an EMBL/GenBank/DDBJ whole genome shotgun (WGS) entry which is preliminary data.</text>
</comment>
<dbReference type="EMBL" id="LGFT01000033">
    <property type="protein sequence ID" value="KUK44133.1"/>
    <property type="molecule type" value="Genomic_DNA"/>
</dbReference>
<protein>
    <submittedName>
        <fullName evidence="3">Periplasmic binding protein</fullName>
    </submittedName>
</protein>
<accession>A0A117MD00</accession>
<name>A0A117MD00_9EURY</name>
<dbReference type="PANTHER" id="PTHR30535">
    <property type="entry name" value="VITAMIN B12-BINDING PROTEIN"/>
    <property type="match status" value="1"/>
</dbReference>
<proteinExistence type="predicted"/>
<evidence type="ECO:0000313" key="4">
    <source>
        <dbReference type="Proteomes" id="UP000053961"/>
    </source>
</evidence>
<reference evidence="3" key="1">
    <citation type="journal article" date="2015" name="MBio">
        <title>Genome-resolved metagenomic analysis reveals roles for candidate phyla and other microbial community members in biogeochemical transformations in oil reservoirs.</title>
        <authorList>
            <person name="Hu P."/>
            <person name="Tom L."/>
            <person name="Singh A."/>
            <person name="Thomas B.C."/>
            <person name="Baker B.J."/>
            <person name="Piceno Y.M."/>
            <person name="Andersen G.L."/>
            <person name="Banfield J.F."/>
        </authorList>
    </citation>
    <scope>NUCLEOTIDE SEQUENCE [LARGE SCALE GENOMIC DNA]</scope>
    <source>
        <strain evidence="3">56_747</strain>
    </source>
</reference>
<evidence type="ECO:0000313" key="2">
    <source>
        <dbReference type="EMBL" id="KUK44133.1"/>
    </source>
</evidence>
<evidence type="ECO:0000313" key="5">
    <source>
        <dbReference type="Proteomes" id="UP000057043"/>
    </source>
</evidence>
<dbReference type="PROSITE" id="PS50983">
    <property type="entry name" value="FE_B12_PBP"/>
    <property type="match status" value="1"/>
</dbReference>
<evidence type="ECO:0000259" key="1">
    <source>
        <dbReference type="PROSITE" id="PS50983"/>
    </source>
</evidence>
<gene>
    <name evidence="2" type="ORF">XD72_1457</name>
    <name evidence="3" type="ORF">XE07_0440</name>
</gene>
<reference evidence="4 5" key="2">
    <citation type="journal article" date="2015" name="MBio">
        <title>Genome-Resolved Metagenomic Analysis Reveals Roles for Candidate Phyla and Other Microbial Community Members in Biogeochemical Transformations in Oil Reservoirs.</title>
        <authorList>
            <person name="Hu P."/>
            <person name="Tom L."/>
            <person name="Singh A."/>
            <person name="Thomas B.C."/>
            <person name="Baker B.J."/>
            <person name="Piceno Y.M."/>
            <person name="Andersen G.L."/>
            <person name="Banfield J.F."/>
        </authorList>
    </citation>
    <scope>NUCLEOTIDE SEQUENCE [LARGE SCALE GENOMIC DNA]</scope>
    <source>
        <strain evidence="2">57_489</strain>
    </source>
</reference>
<dbReference type="AlphaFoldDB" id="A0A117MD00"/>
<feature type="domain" description="Fe/B12 periplasmic-binding" evidence="1">
    <location>
        <begin position="71"/>
        <end position="349"/>
    </location>
</feature>
<dbReference type="InterPro" id="IPR002491">
    <property type="entry name" value="ABC_transptr_periplasmic_BD"/>
</dbReference>
<dbReference type="PATRIC" id="fig|301375.6.peg.356"/>
<dbReference type="EMBL" id="LGHB01000003">
    <property type="protein sequence ID" value="KUK97285.1"/>
    <property type="molecule type" value="Genomic_DNA"/>
</dbReference>
<dbReference type="Gene3D" id="3.40.50.1980">
    <property type="entry name" value="Nitrogenase molybdenum iron protein domain"/>
    <property type="match status" value="2"/>
</dbReference>